<feature type="coiled-coil region" evidence="1">
    <location>
        <begin position="66"/>
        <end position="93"/>
    </location>
</feature>
<dbReference type="Proteomes" id="UP000203864">
    <property type="component" value="Segment"/>
</dbReference>
<protein>
    <submittedName>
        <fullName evidence="2">Uncharacterized protein</fullName>
    </submittedName>
</protein>
<dbReference type="RefSeq" id="YP_009199457.1">
    <property type="nucleotide sequence ID" value="NC_028809.1"/>
</dbReference>
<organism evidence="2 3">
    <name type="scientific">Pseudomonas phage PaMx74</name>
    <dbReference type="NCBI Taxonomy" id="1175663"/>
    <lineage>
        <taxon>Viruses</taxon>
        <taxon>Duplodnaviria</taxon>
        <taxon>Heunggongvirae</taxon>
        <taxon>Uroviricota</taxon>
        <taxon>Caudoviricetes</taxon>
        <taxon>Mesyanzhinovviridae</taxon>
        <taxon>Bradleyvirinae</taxon>
        <taxon>Cinvestavvirus</taxon>
        <taxon>Cinvestavvirus PaMx74</taxon>
        <taxon>Pamexvirus PaMx74</taxon>
    </lineage>
</organism>
<dbReference type="KEGG" id="vg:26626454"/>
<reference evidence="2 3" key="1">
    <citation type="journal article" date="2012" name="Appl. Environ. Microbiol.">
        <title>High Diversity and Novel Species of Pseudomonas aeruginosa Bacteriophages.</title>
        <authorList>
            <person name="Sepulveda-Robles O."/>
            <person name="Kameyama L."/>
            <person name="Guarneros G."/>
        </authorList>
    </citation>
    <scope>NUCLEOTIDE SEQUENCE [LARGE SCALE GENOMIC DNA]</scope>
</reference>
<accession>A0A0S0NCB3</accession>
<dbReference type="EMBL" id="JQ067093">
    <property type="protein sequence ID" value="ALH23527.1"/>
    <property type="molecule type" value="Genomic_DNA"/>
</dbReference>
<proteinExistence type="predicted"/>
<dbReference type="GeneID" id="26626454"/>
<gene>
    <name evidence="2" type="ORF">PaMx74_18</name>
</gene>
<evidence type="ECO:0000313" key="2">
    <source>
        <dbReference type="EMBL" id="ALH23527.1"/>
    </source>
</evidence>
<keyword evidence="3" id="KW-1185">Reference proteome</keyword>
<evidence type="ECO:0000313" key="3">
    <source>
        <dbReference type="Proteomes" id="UP000203864"/>
    </source>
</evidence>
<evidence type="ECO:0000256" key="1">
    <source>
        <dbReference type="SAM" id="Coils"/>
    </source>
</evidence>
<name>A0A0S0NCB3_9CAUD</name>
<keyword evidence="1" id="KW-0175">Coiled coil</keyword>
<sequence length="122" mass="13577">MRGLPSWEGRAIIIPSTRRTAGDQHDHRASCLRTDRLVHRPPSSPLHRPTVLRSTNMERQFAATAAKDLELTSAAVELQLAKLTAKLREFKAKGEADPSNWGYACSLRKVESDLADILAFIN</sequence>